<name>A0AAW4FR79_9HYPH</name>
<protein>
    <submittedName>
        <fullName evidence="1">Uncharacterized protein</fullName>
    </submittedName>
</protein>
<evidence type="ECO:0000313" key="1">
    <source>
        <dbReference type="EMBL" id="MBM3093858.1"/>
    </source>
</evidence>
<gene>
    <name evidence="1" type="ORF">GFB56_24160</name>
</gene>
<sequence>MVMAFLCRGVGFSLQPQSKSPGFVPFAPTVEIGNLVRKLCDAVSKFVRCSVFEIIDPETIPRFVKLKLALQDISDRAQAFILPQDTHGTPHQKPSLSRKCANNGKGFIRLLGFKHPENYRVKQWIKGTSTQRSYQAWKSDPTACRERSISAPADA</sequence>
<comment type="caution">
    <text evidence="1">The sequence shown here is derived from an EMBL/GenBank/DDBJ whole genome shotgun (WGS) entry which is preliminary data.</text>
</comment>
<dbReference type="EMBL" id="WXFA01000019">
    <property type="protein sequence ID" value="MBM3093858.1"/>
    <property type="molecule type" value="Genomic_DNA"/>
</dbReference>
<evidence type="ECO:0000313" key="2">
    <source>
        <dbReference type="Proteomes" id="UP000744980"/>
    </source>
</evidence>
<reference evidence="1 2" key="1">
    <citation type="submission" date="2020-01" db="EMBL/GenBank/DDBJ databases">
        <title>Draft genome assembly of Ensifer adhaerens T173.</title>
        <authorList>
            <person name="Craig J.E."/>
            <person name="Stinchcombe J.R."/>
        </authorList>
    </citation>
    <scope>NUCLEOTIDE SEQUENCE [LARGE SCALE GENOMIC DNA]</scope>
    <source>
        <strain evidence="1 2">T173</strain>
    </source>
</reference>
<organism evidence="1 2">
    <name type="scientific">Ensifer canadensis</name>
    <dbReference type="NCBI Taxonomy" id="555315"/>
    <lineage>
        <taxon>Bacteria</taxon>
        <taxon>Pseudomonadati</taxon>
        <taxon>Pseudomonadota</taxon>
        <taxon>Alphaproteobacteria</taxon>
        <taxon>Hyphomicrobiales</taxon>
        <taxon>Rhizobiaceae</taxon>
        <taxon>Sinorhizobium/Ensifer group</taxon>
        <taxon>Ensifer</taxon>
    </lineage>
</organism>
<dbReference type="AlphaFoldDB" id="A0AAW4FR79"/>
<accession>A0AAW4FR79</accession>
<proteinExistence type="predicted"/>
<keyword evidence="2" id="KW-1185">Reference proteome</keyword>
<dbReference type="Proteomes" id="UP000744980">
    <property type="component" value="Unassembled WGS sequence"/>
</dbReference>
<dbReference type="RefSeq" id="WP_156407918.1">
    <property type="nucleotide sequence ID" value="NZ_CP083371.1"/>
</dbReference>